<name>A0ABQ5JKF1_9LACO</name>
<gene>
    <name evidence="1" type="ORF">LPAF129_14230</name>
</gene>
<dbReference type="EMBL" id="BQXH01000012">
    <property type="protein sequence ID" value="GKS81737.1"/>
    <property type="molecule type" value="Genomic_DNA"/>
</dbReference>
<protein>
    <submittedName>
        <fullName evidence="1">Uncharacterized protein</fullName>
    </submittedName>
</protein>
<organism evidence="1 2">
    <name type="scientific">Ligilactobacillus pabuli</name>
    <dbReference type="NCBI Taxonomy" id="2886039"/>
    <lineage>
        <taxon>Bacteria</taxon>
        <taxon>Bacillati</taxon>
        <taxon>Bacillota</taxon>
        <taxon>Bacilli</taxon>
        <taxon>Lactobacillales</taxon>
        <taxon>Lactobacillaceae</taxon>
        <taxon>Ligilactobacillus</taxon>
    </lineage>
</organism>
<keyword evidence="2" id="KW-1185">Reference proteome</keyword>
<dbReference type="Proteomes" id="UP001055149">
    <property type="component" value="Unassembled WGS sequence"/>
</dbReference>
<comment type="caution">
    <text evidence="1">The sequence shown here is derived from an EMBL/GenBank/DDBJ whole genome shotgun (WGS) entry which is preliminary data.</text>
</comment>
<sequence>MDVAGESNYGDKDTMIKLVKGEFVRFDFSLDSILENRYLVGKLININCGQSEDDSVDQ</sequence>
<evidence type="ECO:0000313" key="2">
    <source>
        <dbReference type="Proteomes" id="UP001055149"/>
    </source>
</evidence>
<evidence type="ECO:0000313" key="1">
    <source>
        <dbReference type="EMBL" id="GKS81737.1"/>
    </source>
</evidence>
<reference evidence="1" key="1">
    <citation type="journal article" date="2022" name="Int. J. Syst. Evol. Microbiol.">
        <title>A novel species of lactic acid bacteria, Ligilactobacillus pabuli sp. nov., isolated from alfalfa silage.</title>
        <authorList>
            <person name="Tohno M."/>
            <person name="Tanizawa Y."/>
            <person name="Sawada H."/>
            <person name="Sakamoto M."/>
            <person name="Ohkuma M."/>
            <person name="Kobayashi H."/>
        </authorList>
    </citation>
    <scope>NUCLEOTIDE SEQUENCE</scope>
    <source>
        <strain evidence="1">AF129</strain>
    </source>
</reference>
<proteinExistence type="predicted"/>
<accession>A0ABQ5JKF1</accession>